<dbReference type="PRINTS" id="PR01438">
    <property type="entry name" value="UNVRSLSTRESS"/>
</dbReference>
<reference evidence="5" key="1">
    <citation type="submission" date="2016-10" db="EMBL/GenBank/DDBJ databases">
        <authorList>
            <person name="Varghese N."/>
            <person name="Submissions S."/>
        </authorList>
    </citation>
    <scope>NUCLEOTIDE SEQUENCE [LARGE SCALE GENOMIC DNA]</scope>
    <source>
        <strain evidence="5">CGMCC 1.7736</strain>
    </source>
</reference>
<dbReference type="Pfam" id="PF00582">
    <property type="entry name" value="Usp"/>
    <property type="match status" value="1"/>
</dbReference>
<dbReference type="Proteomes" id="UP000198531">
    <property type="component" value="Unassembled WGS sequence"/>
</dbReference>
<dbReference type="PANTHER" id="PTHR46268">
    <property type="entry name" value="STRESS RESPONSE PROTEIN NHAX"/>
    <property type="match status" value="1"/>
</dbReference>
<dbReference type="PANTHER" id="PTHR46268:SF6">
    <property type="entry name" value="UNIVERSAL STRESS PROTEIN UP12"/>
    <property type="match status" value="1"/>
</dbReference>
<keyword evidence="5" id="KW-1185">Reference proteome</keyword>
<feature type="domain" description="UspA" evidence="3">
    <location>
        <begin position="2"/>
        <end position="142"/>
    </location>
</feature>
<dbReference type="Gene3D" id="3.40.50.620">
    <property type="entry name" value="HUPs"/>
    <property type="match status" value="1"/>
</dbReference>
<dbReference type="InterPro" id="IPR014729">
    <property type="entry name" value="Rossmann-like_a/b/a_fold"/>
</dbReference>
<accession>A0A1I6HQ85</accession>
<dbReference type="InterPro" id="IPR006016">
    <property type="entry name" value="UspA"/>
</dbReference>
<dbReference type="AlphaFoldDB" id="A0A1I6HQ85"/>
<feature type="compositionally biased region" description="Acidic residues" evidence="2">
    <location>
        <begin position="155"/>
        <end position="168"/>
    </location>
</feature>
<dbReference type="CDD" id="cd00293">
    <property type="entry name" value="USP-like"/>
    <property type="match status" value="1"/>
</dbReference>
<dbReference type="OrthoDB" id="105697at2157"/>
<evidence type="ECO:0000313" key="5">
    <source>
        <dbReference type="Proteomes" id="UP000198531"/>
    </source>
</evidence>
<dbReference type="SUPFAM" id="SSF52402">
    <property type="entry name" value="Adenine nucleotide alpha hydrolases-like"/>
    <property type="match status" value="1"/>
</dbReference>
<sequence>MMYQRILVPTDGSAGSERVLEHAIGLASVHDATVHALYVINSGSFAGLPMETSWEGLDDMLRADAEAAMDEVCAIAAESDVPVETAIVEGTPSREIVRFAEREGCDLVVMGTHGRGGIDRLLLGSVAEKVVRASEVPVLTVRVDGGDETERGTEAESEGETEPGVEAD</sequence>
<feature type="region of interest" description="Disordered" evidence="2">
    <location>
        <begin position="143"/>
        <end position="168"/>
    </location>
</feature>
<feature type="compositionally biased region" description="Basic and acidic residues" evidence="2">
    <location>
        <begin position="144"/>
        <end position="154"/>
    </location>
</feature>
<dbReference type="EMBL" id="FOYT01000002">
    <property type="protein sequence ID" value="SFR56616.1"/>
    <property type="molecule type" value="Genomic_DNA"/>
</dbReference>
<name>A0A1I6HQ85_9EURY</name>
<dbReference type="RefSeq" id="WP_089807766.1">
    <property type="nucleotide sequence ID" value="NZ_FOYT01000002.1"/>
</dbReference>
<organism evidence="4 5">
    <name type="scientific">Halogeometricum rufum</name>
    <dbReference type="NCBI Taxonomy" id="553469"/>
    <lineage>
        <taxon>Archaea</taxon>
        <taxon>Methanobacteriati</taxon>
        <taxon>Methanobacteriota</taxon>
        <taxon>Stenosarchaea group</taxon>
        <taxon>Halobacteria</taxon>
        <taxon>Halobacteriales</taxon>
        <taxon>Haloferacaceae</taxon>
        <taxon>Halogeometricum</taxon>
    </lineage>
</organism>
<dbReference type="STRING" id="553469.SAMN04487947_2323"/>
<evidence type="ECO:0000256" key="1">
    <source>
        <dbReference type="ARBA" id="ARBA00008791"/>
    </source>
</evidence>
<proteinExistence type="inferred from homology"/>
<evidence type="ECO:0000313" key="4">
    <source>
        <dbReference type="EMBL" id="SFR56616.1"/>
    </source>
</evidence>
<dbReference type="InterPro" id="IPR006015">
    <property type="entry name" value="Universal_stress_UspA"/>
</dbReference>
<protein>
    <submittedName>
        <fullName evidence="4">Nucleotide-binding universal stress protein, UspA family</fullName>
    </submittedName>
</protein>
<evidence type="ECO:0000256" key="2">
    <source>
        <dbReference type="SAM" id="MobiDB-lite"/>
    </source>
</evidence>
<evidence type="ECO:0000259" key="3">
    <source>
        <dbReference type="Pfam" id="PF00582"/>
    </source>
</evidence>
<gene>
    <name evidence="4" type="ORF">SAMN04487947_2323</name>
</gene>
<dbReference type="PIRSF" id="PIRSF006276">
    <property type="entry name" value="UspA"/>
    <property type="match status" value="1"/>
</dbReference>
<comment type="similarity">
    <text evidence="1">Belongs to the universal stress protein A family.</text>
</comment>